<dbReference type="OrthoDB" id="1522670at2"/>
<keyword evidence="10" id="KW-0449">Lipoprotein</keyword>
<dbReference type="AlphaFoldDB" id="A0A1H9K8Z0"/>
<sequence length="440" mass="49253">MNLPLYLARTVARGGSESISRTIIGIAVAAVAISMATMVLASALIGGFKSEISDKIFGFWGHIHITADAASYGIFDSYNYPISIKQDFYPHLDTTGRVTLEAFGSSLGLETAEEEVSKEGVKHIQQFIVLPGVVSVYPEGERLPTQEALVLKGIAEDYDWDNFNRYIEEGEILKVTPDSTSRGIVISSITARRLELKLGDRMDFAFIDGRGQERARAFQVTGIYKTGLEEFDRQFALVDIKQPRQLLNWDDDKVGGFEVILDNIDDLEIFANYIHYQVLPQELYGDSIRQKIGELFDWLDIQDYNWAIILALMIVVAIINMMTALLILILERTNMIGTLKALGQSNWSIRQIFLYYAGFIIIGGLLLGNGLGLLLCWIQKTFGVVHLDEESYYLSVAPIKVDWGLLLALNVGTFLITLAFLIVPSYLVTRIDPVKAIRFK</sequence>
<keyword evidence="6 7" id="KW-0472">Membrane</keyword>
<evidence type="ECO:0000256" key="1">
    <source>
        <dbReference type="ARBA" id="ARBA00004651"/>
    </source>
</evidence>
<dbReference type="Pfam" id="PF02687">
    <property type="entry name" value="FtsX"/>
    <property type="match status" value="1"/>
</dbReference>
<organism evidence="10 11">
    <name type="scientific">Neolewinella agarilytica</name>
    <dbReference type="NCBI Taxonomy" id="478744"/>
    <lineage>
        <taxon>Bacteria</taxon>
        <taxon>Pseudomonadati</taxon>
        <taxon>Bacteroidota</taxon>
        <taxon>Saprospiria</taxon>
        <taxon>Saprospirales</taxon>
        <taxon>Lewinellaceae</taxon>
        <taxon>Neolewinella</taxon>
    </lineage>
</organism>
<evidence type="ECO:0000256" key="6">
    <source>
        <dbReference type="ARBA" id="ARBA00023136"/>
    </source>
</evidence>
<dbReference type="GO" id="GO:0098797">
    <property type="term" value="C:plasma membrane protein complex"/>
    <property type="evidence" value="ECO:0007669"/>
    <property type="project" value="TreeGrafter"/>
</dbReference>
<dbReference type="Proteomes" id="UP000199021">
    <property type="component" value="Unassembled WGS sequence"/>
</dbReference>
<feature type="transmembrane region" description="Helical" evidence="7">
    <location>
        <begin position="352"/>
        <end position="378"/>
    </location>
</feature>
<comment type="similarity">
    <text evidence="2">Belongs to the ABC-4 integral membrane protein family. LolC/E subfamily.</text>
</comment>
<proteinExistence type="inferred from homology"/>
<feature type="transmembrane region" description="Helical" evidence="7">
    <location>
        <begin position="23"/>
        <end position="45"/>
    </location>
</feature>
<comment type="subcellular location">
    <subcellularLocation>
        <location evidence="1">Cell membrane</location>
        <topology evidence="1">Multi-pass membrane protein</topology>
    </subcellularLocation>
</comment>
<feature type="transmembrane region" description="Helical" evidence="7">
    <location>
        <begin position="306"/>
        <end position="331"/>
    </location>
</feature>
<protein>
    <submittedName>
        <fullName evidence="10">Lipoprotein-releasing system permease protein</fullName>
    </submittedName>
</protein>
<dbReference type="InterPro" id="IPR025857">
    <property type="entry name" value="MacB_PCD"/>
</dbReference>
<dbReference type="PANTHER" id="PTHR30489:SF0">
    <property type="entry name" value="LIPOPROTEIN-RELEASING SYSTEM TRANSMEMBRANE PROTEIN LOLE"/>
    <property type="match status" value="1"/>
</dbReference>
<name>A0A1H9K8Z0_9BACT</name>
<dbReference type="EMBL" id="FOFB01000020">
    <property type="protein sequence ID" value="SEQ95601.1"/>
    <property type="molecule type" value="Genomic_DNA"/>
</dbReference>
<evidence type="ECO:0000256" key="3">
    <source>
        <dbReference type="ARBA" id="ARBA00022475"/>
    </source>
</evidence>
<feature type="transmembrane region" description="Helical" evidence="7">
    <location>
        <begin position="403"/>
        <end position="428"/>
    </location>
</feature>
<dbReference type="GO" id="GO:0044874">
    <property type="term" value="P:lipoprotein localization to outer membrane"/>
    <property type="evidence" value="ECO:0007669"/>
    <property type="project" value="TreeGrafter"/>
</dbReference>
<dbReference type="InterPro" id="IPR003838">
    <property type="entry name" value="ABC3_permease_C"/>
</dbReference>
<evidence type="ECO:0000256" key="2">
    <source>
        <dbReference type="ARBA" id="ARBA00005236"/>
    </source>
</evidence>
<evidence type="ECO:0000313" key="11">
    <source>
        <dbReference type="Proteomes" id="UP000199021"/>
    </source>
</evidence>
<evidence type="ECO:0000313" key="10">
    <source>
        <dbReference type="EMBL" id="SEQ95601.1"/>
    </source>
</evidence>
<evidence type="ECO:0000256" key="7">
    <source>
        <dbReference type="SAM" id="Phobius"/>
    </source>
</evidence>
<dbReference type="InParanoid" id="A0A1H9K8Z0"/>
<gene>
    <name evidence="10" type="ORF">SAMN05444359_1202</name>
</gene>
<keyword evidence="3" id="KW-1003">Cell membrane</keyword>
<feature type="domain" description="ABC3 transporter permease C-terminal" evidence="8">
    <location>
        <begin position="308"/>
        <end position="433"/>
    </location>
</feature>
<evidence type="ECO:0000259" key="8">
    <source>
        <dbReference type="Pfam" id="PF02687"/>
    </source>
</evidence>
<dbReference type="RefSeq" id="WP_090170583.1">
    <property type="nucleotide sequence ID" value="NZ_FOFB01000020.1"/>
</dbReference>
<evidence type="ECO:0000256" key="5">
    <source>
        <dbReference type="ARBA" id="ARBA00022989"/>
    </source>
</evidence>
<dbReference type="Pfam" id="PF12704">
    <property type="entry name" value="MacB_PCD"/>
    <property type="match status" value="1"/>
</dbReference>
<evidence type="ECO:0000259" key="9">
    <source>
        <dbReference type="Pfam" id="PF12704"/>
    </source>
</evidence>
<keyword evidence="4 7" id="KW-0812">Transmembrane</keyword>
<keyword evidence="11" id="KW-1185">Reference proteome</keyword>
<dbReference type="InterPro" id="IPR051447">
    <property type="entry name" value="Lipoprotein-release_system"/>
</dbReference>
<keyword evidence="5 7" id="KW-1133">Transmembrane helix</keyword>
<accession>A0A1H9K8Z0</accession>
<reference evidence="11" key="1">
    <citation type="submission" date="2016-10" db="EMBL/GenBank/DDBJ databases">
        <authorList>
            <person name="Varghese N."/>
            <person name="Submissions S."/>
        </authorList>
    </citation>
    <scope>NUCLEOTIDE SEQUENCE [LARGE SCALE GENOMIC DNA]</scope>
    <source>
        <strain evidence="11">DSM 24740</strain>
    </source>
</reference>
<feature type="domain" description="MacB-like periplasmic core" evidence="9">
    <location>
        <begin position="26"/>
        <end position="268"/>
    </location>
</feature>
<dbReference type="PANTHER" id="PTHR30489">
    <property type="entry name" value="LIPOPROTEIN-RELEASING SYSTEM TRANSMEMBRANE PROTEIN LOLE"/>
    <property type="match status" value="1"/>
</dbReference>
<dbReference type="STRING" id="478744.SAMN05444359_1202"/>
<evidence type="ECO:0000256" key="4">
    <source>
        <dbReference type="ARBA" id="ARBA00022692"/>
    </source>
</evidence>